<feature type="non-terminal residue" evidence="1">
    <location>
        <position position="1"/>
    </location>
</feature>
<protein>
    <submittedName>
        <fullName evidence="1">4826_t:CDS:1</fullName>
    </submittedName>
</protein>
<feature type="non-terminal residue" evidence="1">
    <location>
        <position position="167"/>
    </location>
</feature>
<sequence>QGVYESVPSFWAKIQKYGDQLGYTLAQKKTHFLSGVRPDIRDKIYRIGQTKPINDIIDSLAELELRHRILQQAPSQPRHAPIAPAIPDFYPIKSEKPRQAFYIVDQECNNIDPLTQDPDYLKYLEQAKALYKKPQRSNQSVRIDRIEEGLNETRDTINQLADQLQKK</sequence>
<dbReference type="Proteomes" id="UP000789920">
    <property type="component" value="Unassembled WGS sequence"/>
</dbReference>
<accession>A0ACA9SR04</accession>
<proteinExistence type="predicted"/>
<comment type="caution">
    <text evidence="1">The sequence shown here is derived from an EMBL/GenBank/DDBJ whole genome shotgun (WGS) entry which is preliminary data.</text>
</comment>
<name>A0ACA9SR04_9GLOM</name>
<keyword evidence="2" id="KW-1185">Reference proteome</keyword>
<gene>
    <name evidence="1" type="ORF">RPERSI_LOCUS33016</name>
</gene>
<dbReference type="EMBL" id="CAJVQC010140600">
    <property type="protein sequence ID" value="CAG8843986.1"/>
    <property type="molecule type" value="Genomic_DNA"/>
</dbReference>
<evidence type="ECO:0000313" key="1">
    <source>
        <dbReference type="EMBL" id="CAG8843986.1"/>
    </source>
</evidence>
<reference evidence="1" key="1">
    <citation type="submission" date="2021-06" db="EMBL/GenBank/DDBJ databases">
        <authorList>
            <person name="Kallberg Y."/>
            <person name="Tangrot J."/>
            <person name="Rosling A."/>
        </authorList>
    </citation>
    <scope>NUCLEOTIDE SEQUENCE</scope>
    <source>
        <strain evidence="1">MA461A</strain>
    </source>
</reference>
<evidence type="ECO:0000313" key="2">
    <source>
        <dbReference type="Proteomes" id="UP000789920"/>
    </source>
</evidence>
<organism evidence="1 2">
    <name type="scientific">Racocetra persica</name>
    <dbReference type="NCBI Taxonomy" id="160502"/>
    <lineage>
        <taxon>Eukaryota</taxon>
        <taxon>Fungi</taxon>
        <taxon>Fungi incertae sedis</taxon>
        <taxon>Mucoromycota</taxon>
        <taxon>Glomeromycotina</taxon>
        <taxon>Glomeromycetes</taxon>
        <taxon>Diversisporales</taxon>
        <taxon>Gigasporaceae</taxon>
        <taxon>Racocetra</taxon>
    </lineage>
</organism>